<feature type="transmembrane region" description="Helical" evidence="10">
    <location>
        <begin position="366"/>
        <end position="384"/>
    </location>
</feature>
<accession>A0ABR5AF51</accession>
<dbReference type="InterPro" id="IPR005467">
    <property type="entry name" value="His_kinase_dom"/>
</dbReference>
<dbReference type="CDD" id="cd00075">
    <property type="entry name" value="HATPase"/>
    <property type="match status" value="1"/>
</dbReference>
<keyword evidence="7" id="KW-0067">ATP-binding</keyword>
<evidence type="ECO:0000256" key="5">
    <source>
        <dbReference type="ARBA" id="ARBA00022741"/>
    </source>
</evidence>
<keyword evidence="5" id="KW-0547">Nucleotide-binding</keyword>
<keyword evidence="6" id="KW-0418">Kinase</keyword>
<keyword evidence="9" id="KW-0175">Coiled coil</keyword>
<evidence type="ECO:0000256" key="4">
    <source>
        <dbReference type="ARBA" id="ARBA00022679"/>
    </source>
</evidence>
<name>A0ABR5AF51_9BACL</name>
<keyword evidence="10" id="KW-1133">Transmembrane helix</keyword>
<feature type="signal peptide" evidence="11">
    <location>
        <begin position="1"/>
        <end position="21"/>
    </location>
</feature>
<reference evidence="13 14" key="1">
    <citation type="submission" date="2014-12" db="EMBL/GenBank/DDBJ databases">
        <title>Draft genome sequence of Paenibacillus kamchatkensis strain B-2647.</title>
        <authorList>
            <person name="Karlyshev A.V."/>
            <person name="Kudryashova E.B."/>
        </authorList>
    </citation>
    <scope>NUCLEOTIDE SEQUENCE [LARGE SCALE GENOMIC DNA]</scope>
    <source>
        <strain evidence="13 14">VKM B-2647</strain>
    </source>
</reference>
<keyword evidence="10" id="KW-0812">Transmembrane</keyword>
<feature type="chain" id="PRO_5045439641" description="histidine kinase" evidence="11">
    <location>
        <begin position="22"/>
        <end position="709"/>
    </location>
</feature>
<dbReference type="Proteomes" id="UP000031967">
    <property type="component" value="Unassembled WGS sequence"/>
</dbReference>
<dbReference type="PRINTS" id="PR00344">
    <property type="entry name" value="BCTRLSENSOR"/>
</dbReference>
<dbReference type="EMBL" id="JXAK01000032">
    <property type="protein sequence ID" value="KIL39686.1"/>
    <property type="molecule type" value="Genomic_DNA"/>
</dbReference>
<dbReference type="CDD" id="cd00082">
    <property type="entry name" value="HisKA"/>
    <property type="match status" value="1"/>
</dbReference>
<dbReference type="RefSeq" id="WP_041048948.1">
    <property type="nucleotide sequence ID" value="NZ_JXAK01000032.1"/>
</dbReference>
<dbReference type="Pfam" id="PF02518">
    <property type="entry name" value="HATPase_c"/>
    <property type="match status" value="1"/>
</dbReference>
<dbReference type="PANTHER" id="PTHR43547">
    <property type="entry name" value="TWO-COMPONENT HISTIDINE KINASE"/>
    <property type="match status" value="1"/>
</dbReference>
<organism evidence="13 14">
    <name type="scientific">Gordoniibacillus kamchatkensis</name>
    <dbReference type="NCBI Taxonomy" id="1590651"/>
    <lineage>
        <taxon>Bacteria</taxon>
        <taxon>Bacillati</taxon>
        <taxon>Bacillota</taxon>
        <taxon>Bacilli</taxon>
        <taxon>Bacillales</taxon>
        <taxon>Paenibacillaceae</taxon>
        <taxon>Gordoniibacillus</taxon>
    </lineage>
</organism>
<sequence length="709" mass="78528">MRKSALHSVMLLILLVGTVFCAGEAGAAAQTPYAVRGVLDATGWSMERDGDIPLDGEWEFYWNRLLDPHELNDPSSLLNPSYVKVPKEWRSYTIDAKPLSNEGYATYRLRIGLAPEELHKHEALYISGVATAYRLWIDGILAASNGTVGTSRDSMIPRNYAKIVTFTPDKQEIELVLQVSNFVQRKGGLWAAIRLGSEQQMSYERDKRVTVEASLSASLAIMGLYHLVLFLLRRKDKSPLFFGALCLLIAVRTLFVGEALAIRLFPDISWEWGAKLEYLGVLLGIAMVMALVYAQYPGEMGRKLRNAAVWISVCCAAAVLATTAGFYTRLMLAFQLWILLCFGYVAFVYVLALLRRKEAAGSNCVALFLFIAAAVNDTLYYNHVVATGDSFPLGLVGALFMQSFVLSRKFSRSFKQVEKLSDELAIINETLEEKIKERTVQLRQSVAGLQKANDELSQLEGSRRRLMSGISHELGTPLTLIQGYVNGMMDGVIDPGDPKYLRLIYEKTVHLDRIIGDLMELSRLEARQMAFLFEPLPAEDYFRHIYDKYELELHSNGLQFEWSGLGTAEESPESGGAIAVFSGDPLRVEQVVSNLLTNATKFTSAGGTIRMELRYEPEPGSVVLRVSDTGEGIPEEDLPFIFDRFYRGKGSKERRAVGTGLGLAIAKEIVEAHGGTIGVESEPGQGSTFYFKLPAWHESPGGSLEGEAG</sequence>
<dbReference type="EC" id="2.7.13.3" evidence="2"/>
<evidence type="ECO:0000256" key="3">
    <source>
        <dbReference type="ARBA" id="ARBA00022553"/>
    </source>
</evidence>
<dbReference type="PROSITE" id="PS50109">
    <property type="entry name" value="HIS_KIN"/>
    <property type="match status" value="1"/>
</dbReference>
<evidence type="ECO:0000256" key="1">
    <source>
        <dbReference type="ARBA" id="ARBA00000085"/>
    </source>
</evidence>
<comment type="catalytic activity">
    <reaction evidence="1">
        <text>ATP + protein L-histidine = ADP + protein N-phospho-L-histidine.</text>
        <dbReference type="EC" id="2.7.13.3"/>
    </reaction>
</comment>
<dbReference type="PANTHER" id="PTHR43547:SF2">
    <property type="entry name" value="HYBRID SIGNAL TRANSDUCTION HISTIDINE KINASE C"/>
    <property type="match status" value="1"/>
</dbReference>
<evidence type="ECO:0000313" key="13">
    <source>
        <dbReference type="EMBL" id="KIL39686.1"/>
    </source>
</evidence>
<evidence type="ECO:0000256" key="2">
    <source>
        <dbReference type="ARBA" id="ARBA00012438"/>
    </source>
</evidence>
<evidence type="ECO:0000256" key="7">
    <source>
        <dbReference type="ARBA" id="ARBA00022840"/>
    </source>
</evidence>
<dbReference type="SUPFAM" id="SSF55874">
    <property type="entry name" value="ATPase domain of HSP90 chaperone/DNA topoisomerase II/histidine kinase"/>
    <property type="match status" value="1"/>
</dbReference>
<dbReference type="SUPFAM" id="SSF47384">
    <property type="entry name" value="Homodimeric domain of signal transducing histidine kinase"/>
    <property type="match status" value="1"/>
</dbReference>
<keyword evidence="4" id="KW-0808">Transferase</keyword>
<keyword evidence="3" id="KW-0597">Phosphoprotein</keyword>
<dbReference type="Gene3D" id="3.30.565.10">
    <property type="entry name" value="Histidine kinase-like ATPase, C-terminal domain"/>
    <property type="match status" value="1"/>
</dbReference>
<dbReference type="InterPro" id="IPR036097">
    <property type="entry name" value="HisK_dim/P_sf"/>
</dbReference>
<keyword evidence="8" id="KW-0902">Two-component regulatory system</keyword>
<dbReference type="Pfam" id="PF07695">
    <property type="entry name" value="7TMR-DISM_7TM"/>
    <property type="match status" value="1"/>
</dbReference>
<feature type="transmembrane region" description="Helical" evidence="10">
    <location>
        <begin position="390"/>
        <end position="407"/>
    </location>
</feature>
<dbReference type="SUPFAM" id="SSF49785">
    <property type="entry name" value="Galactose-binding domain-like"/>
    <property type="match status" value="1"/>
</dbReference>
<dbReference type="SMART" id="SM00387">
    <property type="entry name" value="HATPase_c"/>
    <property type="match status" value="1"/>
</dbReference>
<dbReference type="SMART" id="SM00388">
    <property type="entry name" value="HisKA"/>
    <property type="match status" value="1"/>
</dbReference>
<feature type="transmembrane region" description="Helical" evidence="10">
    <location>
        <begin position="334"/>
        <end position="354"/>
    </location>
</feature>
<evidence type="ECO:0000256" key="11">
    <source>
        <dbReference type="SAM" id="SignalP"/>
    </source>
</evidence>
<feature type="coiled-coil region" evidence="9">
    <location>
        <begin position="417"/>
        <end position="469"/>
    </location>
</feature>
<dbReference type="InterPro" id="IPR011623">
    <property type="entry name" value="7TMR_DISM_rcpt_extracell_dom1"/>
</dbReference>
<keyword evidence="10" id="KW-0472">Membrane</keyword>
<proteinExistence type="predicted"/>
<dbReference type="InterPro" id="IPR004358">
    <property type="entry name" value="Sig_transdc_His_kin-like_C"/>
</dbReference>
<dbReference type="InterPro" id="IPR003661">
    <property type="entry name" value="HisK_dim/P_dom"/>
</dbReference>
<evidence type="ECO:0000256" key="10">
    <source>
        <dbReference type="SAM" id="Phobius"/>
    </source>
</evidence>
<dbReference type="InterPro" id="IPR036890">
    <property type="entry name" value="HATPase_C_sf"/>
</dbReference>
<keyword evidence="11" id="KW-0732">Signal</keyword>
<evidence type="ECO:0000256" key="6">
    <source>
        <dbReference type="ARBA" id="ARBA00022777"/>
    </source>
</evidence>
<feature type="transmembrane region" description="Helical" evidence="10">
    <location>
        <begin position="213"/>
        <end position="232"/>
    </location>
</feature>
<feature type="transmembrane region" description="Helical" evidence="10">
    <location>
        <begin position="308"/>
        <end position="328"/>
    </location>
</feature>
<keyword evidence="14" id="KW-1185">Reference proteome</keyword>
<evidence type="ECO:0000313" key="14">
    <source>
        <dbReference type="Proteomes" id="UP000031967"/>
    </source>
</evidence>
<comment type="caution">
    <text evidence="13">The sequence shown here is derived from an EMBL/GenBank/DDBJ whole genome shotgun (WGS) entry which is preliminary data.</text>
</comment>
<dbReference type="InterPro" id="IPR003594">
    <property type="entry name" value="HATPase_dom"/>
</dbReference>
<feature type="transmembrane region" description="Helical" evidence="10">
    <location>
        <begin position="239"/>
        <end position="266"/>
    </location>
</feature>
<protein>
    <recommendedName>
        <fullName evidence="2">histidine kinase</fullName>
        <ecNumber evidence="2">2.7.13.3</ecNumber>
    </recommendedName>
</protein>
<dbReference type="Pfam" id="PF00512">
    <property type="entry name" value="HisKA"/>
    <property type="match status" value="1"/>
</dbReference>
<evidence type="ECO:0000256" key="9">
    <source>
        <dbReference type="SAM" id="Coils"/>
    </source>
</evidence>
<dbReference type="Gene3D" id="2.60.120.260">
    <property type="entry name" value="Galactose-binding domain-like"/>
    <property type="match status" value="1"/>
</dbReference>
<dbReference type="Gene3D" id="1.10.287.130">
    <property type="match status" value="1"/>
</dbReference>
<feature type="domain" description="Histidine kinase" evidence="12">
    <location>
        <begin position="469"/>
        <end position="697"/>
    </location>
</feature>
<evidence type="ECO:0000259" key="12">
    <source>
        <dbReference type="PROSITE" id="PS50109"/>
    </source>
</evidence>
<gene>
    <name evidence="13" type="ORF">SD70_18120</name>
</gene>
<dbReference type="InterPro" id="IPR008979">
    <property type="entry name" value="Galactose-bd-like_sf"/>
</dbReference>
<evidence type="ECO:0000256" key="8">
    <source>
        <dbReference type="ARBA" id="ARBA00023012"/>
    </source>
</evidence>
<feature type="transmembrane region" description="Helical" evidence="10">
    <location>
        <begin position="278"/>
        <end position="296"/>
    </location>
</feature>